<accession>A0A0E0M489</accession>
<evidence type="ECO:0000313" key="1">
    <source>
        <dbReference type="EnsemblPlants" id="OPUNC09G17240.1"/>
    </source>
</evidence>
<name>A0A0E0M489_ORYPU</name>
<keyword evidence="2" id="KW-1185">Reference proteome</keyword>
<sequence>MAMAEKWSAKKAQALQEVEERFSQETARILEGYDLPEHIRLDLHQRHCDEYKVPDDLRLKFMNPAFDGNLVLLEEGEIEALAREESDKFWIEMIAHKRAEEKAQALRDIEERLNESILCSLDKQGIPQHFLEYYRHELKVPDDIHLNFVNDVEAYFGILDHEDELRIKAWEELQRFRIETMDDKPAAKKLQALQHLEERFKRGIAKWLDREDIPSEDIRLFLQEYYQKVPAHGRLKYIIHVEENWGILDHDRDLELRTWEESQQLQIKMVGDKLAAKKVQALKKLEDGYRQEMIDALDEYDFSDNFKLELQEYYRQEYNIPDDFRLQFIHQIEGKFRMLDHREELKVQIKEERDGYCQKDYKKFKMPLTKRSLVTVDMAMAEKWSAKKAQALQEVEERFSQDTARILEGYDLPEHIRLDLHHRHCVEYKVPDDLRLKFMNPAFDGNLVLLEEGEIEALAREESDKFWIEMIARKRAAEKAQALRDIEERFNESILCSLDKKGIPQHIQEYYRHELKVPDDIHLNFVNDVEADFGILDHEDELRIKAWEELQRFRIETMDDKPAAKKLQALRHLEERFKRVIAKRLDRVDIHSENIRLFFQEYYQKVPDHRRLKYIIHLEDNWGILDHDRDLELRTWEESQQFQIKMMDDKLAVKKVQALKNMEDGYRQEIVDALDEYNFSENFKLELQEYYRQEYNVPDDFRLQFIHQIEGKFRMLDHQEELKVQIREEPDGYCQKFKMPRTKRSLVTVVFYLNAASLESGLGAILSSPFYCKGIFVLTF</sequence>
<dbReference type="HOGENOM" id="CLU_359189_0_0_1"/>
<evidence type="ECO:0000313" key="2">
    <source>
        <dbReference type="Proteomes" id="UP000026962"/>
    </source>
</evidence>
<protein>
    <submittedName>
        <fullName evidence="1">Uncharacterized protein</fullName>
    </submittedName>
</protein>
<dbReference type="Gramene" id="OPUNC09G17240.1">
    <property type="protein sequence ID" value="OPUNC09G17240.1"/>
    <property type="gene ID" value="OPUNC09G17240"/>
</dbReference>
<dbReference type="STRING" id="4537.A0A0E0M489"/>
<dbReference type="OMA" id="HIQEYYL"/>
<proteinExistence type="predicted"/>
<dbReference type="AlphaFoldDB" id="A0A0E0M489"/>
<organism evidence="1">
    <name type="scientific">Oryza punctata</name>
    <name type="common">Red rice</name>
    <dbReference type="NCBI Taxonomy" id="4537"/>
    <lineage>
        <taxon>Eukaryota</taxon>
        <taxon>Viridiplantae</taxon>
        <taxon>Streptophyta</taxon>
        <taxon>Embryophyta</taxon>
        <taxon>Tracheophyta</taxon>
        <taxon>Spermatophyta</taxon>
        <taxon>Magnoliopsida</taxon>
        <taxon>Liliopsida</taxon>
        <taxon>Poales</taxon>
        <taxon>Poaceae</taxon>
        <taxon>BOP clade</taxon>
        <taxon>Oryzoideae</taxon>
        <taxon>Oryzeae</taxon>
        <taxon>Oryzinae</taxon>
        <taxon>Oryza</taxon>
    </lineage>
</organism>
<dbReference type="EnsemblPlants" id="OPUNC09G17240.1">
    <property type="protein sequence ID" value="OPUNC09G17240.1"/>
    <property type="gene ID" value="OPUNC09G17240"/>
</dbReference>
<reference evidence="1" key="2">
    <citation type="submission" date="2018-05" db="EMBL/GenBank/DDBJ databases">
        <title>OpunRS2 (Oryza punctata Reference Sequence Version 2).</title>
        <authorList>
            <person name="Zhang J."/>
            <person name="Kudrna D."/>
            <person name="Lee S."/>
            <person name="Talag J."/>
            <person name="Welchert J."/>
            <person name="Wing R.A."/>
        </authorList>
    </citation>
    <scope>NUCLEOTIDE SEQUENCE [LARGE SCALE GENOMIC DNA]</scope>
</reference>
<reference evidence="1" key="1">
    <citation type="submission" date="2015-04" db="UniProtKB">
        <authorList>
            <consortium name="EnsemblPlants"/>
        </authorList>
    </citation>
    <scope>IDENTIFICATION</scope>
</reference>
<dbReference type="Proteomes" id="UP000026962">
    <property type="component" value="Chromosome 9"/>
</dbReference>